<protein>
    <submittedName>
        <fullName evidence="8">Cytochrome P450</fullName>
    </submittedName>
</protein>
<evidence type="ECO:0000256" key="3">
    <source>
        <dbReference type="ARBA" id="ARBA00022723"/>
    </source>
</evidence>
<dbReference type="GO" id="GO:0046872">
    <property type="term" value="F:metal ion binding"/>
    <property type="evidence" value="ECO:0007669"/>
    <property type="project" value="UniProtKB-KW"/>
</dbReference>
<sequence>MTDRRPPAPDGLPLLGNAVGFARDPFGFIAAAVAEHGDAVRLSLPGEDRYLLAHPEHIERALVTDRDAFAKTDDFRLAFGESVLAVEGEAWREQRALLDPFFFFRRIRSYAPRMRAQATRRVESWTPGETYSMVDEMKGLTFDVLASTLLGRDPAGDGEGDDAELRAAADNLNARFSPGTWALPEWVPTRNRRRFDDAVSTLRGEVERLLREADAAGSDADAEEPDLLSVLAAARDADGYPRSDDDVSDQLVGMVFAGHETTALALTFVWYLLARNPDARDRLHEEVDAVVGDGPVEMSHVADLTYTERVFKEALRLYPPIHTLPRRTTREVAAGDYRIPAGSEVLLTVVNVHRDSRFYDDPAAFDPDRWAEERAAARPEYAYAPFGAGPRRCMGRAFATVEAKLVIAEVARRYRLEWAGEGELSVRPQMTVQPVGDVPMRVRER</sequence>
<accession>A0ABD5U344</accession>
<dbReference type="InterPro" id="IPR036396">
    <property type="entry name" value="Cyt_P450_sf"/>
</dbReference>
<keyword evidence="9" id="KW-1185">Reference proteome</keyword>
<dbReference type="PANTHER" id="PTHR24291">
    <property type="entry name" value="CYTOCHROME P450 FAMILY 4"/>
    <property type="match status" value="1"/>
</dbReference>
<dbReference type="EMBL" id="JBHSXH010000015">
    <property type="protein sequence ID" value="MFC6825468.1"/>
    <property type="molecule type" value="Genomic_DNA"/>
</dbReference>
<proteinExistence type="inferred from homology"/>
<evidence type="ECO:0000256" key="7">
    <source>
        <dbReference type="RuleBase" id="RU000461"/>
    </source>
</evidence>
<dbReference type="GO" id="GO:0004497">
    <property type="term" value="F:monooxygenase activity"/>
    <property type="evidence" value="ECO:0007669"/>
    <property type="project" value="UniProtKB-KW"/>
</dbReference>
<dbReference type="AlphaFoldDB" id="A0ABD5U344"/>
<dbReference type="InterPro" id="IPR017972">
    <property type="entry name" value="Cyt_P450_CS"/>
</dbReference>
<dbReference type="Gene3D" id="1.10.630.10">
    <property type="entry name" value="Cytochrome P450"/>
    <property type="match status" value="1"/>
</dbReference>
<keyword evidence="5 7" id="KW-0408">Iron</keyword>
<dbReference type="PRINTS" id="PR00465">
    <property type="entry name" value="EP450IV"/>
</dbReference>
<comment type="caution">
    <text evidence="8">The sequence shown here is derived from an EMBL/GenBank/DDBJ whole genome shotgun (WGS) entry which is preliminary data.</text>
</comment>
<evidence type="ECO:0000256" key="5">
    <source>
        <dbReference type="ARBA" id="ARBA00023004"/>
    </source>
</evidence>
<evidence type="ECO:0000313" key="9">
    <source>
        <dbReference type="Proteomes" id="UP001596408"/>
    </source>
</evidence>
<dbReference type="InterPro" id="IPR002403">
    <property type="entry name" value="Cyt_P450_E_grp-IV"/>
</dbReference>
<evidence type="ECO:0000256" key="6">
    <source>
        <dbReference type="ARBA" id="ARBA00023033"/>
    </source>
</evidence>
<dbReference type="PROSITE" id="PS00086">
    <property type="entry name" value="CYTOCHROME_P450"/>
    <property type="match status" value="1"/>
</dbReference>
<dbReference type="PANTHER" id="PTHR24291:SF50">
    <property type="entry name" value="BIFUNCTIONAL ALBAFLAVENONE MONOOXYGENASE_TERPENE SYNTHASE"/>
    <property type="match status" value="1"/>
</dbReference>
<dbReference type="InterPro" id="IPR001128">
    <property type="entry name" value="Cyt_P450"/>
</dbReference>
<keyword evidence="6 7" id="KW-0503">Monooxygenase</keyword>
<comment type="similarity">
    <text evidence="1 7">Belongs to the cytochrome P450 family.</text>
</comment>
<dbReference type="RefSeq" id="WP_379695721.1">
    <property type="nucleotide sequence ID" value="NZ_JBHSXH010000015.1"/>
</dbReference>
<keyword evidence="4 7" id="KW-0560">Oxidoreductase</keyword>
<dbReference type="Pfam" id="PF00067">
    <property type="entry name" value="p450"/>
    <property type="match status" value="1"/>
</dbReference>
<reference evidence="8 9" key="1">
    <citation type="journal article" date="2019" name="Int. J. Syst. Evol. Microbiol.">
        <title>The Global Catalogue of Microorganisms (GCM) 10K type strain sequencing project: providing services to taxonomists for standard genome sequencing and annotation.</title>
        <authorList>
            <consortium name="The Broad Institute Genomics Platform"/>
            <consortium name="The Broad Institute Genome Sequencing Center for Infectious Disease"/>
            <person name="Wu L."/>
            <person name="Ma J."/>
        </authorList>
    </citation>
    <scope>NUCLEOTIDE SEQUENCE [LARGE SCALE GENOMIC DNA]</scope>
    <source>
        <strain evidence="8 9">YIM 94188</strain>
    </source>
</reference>
<evidence type="ECO:0000256" key="4">
    <source>
        <dbReference type="ARBA" id="ARBA00023002"/>
    </source>
</evidence>
<dbReference type="Proteomes" id="UP001596408">
    <property type="component" value="Unassembled WGS sequence"/>
</dbReference>
<dbReference type="PRINTS" id="PR00385">
    <property type="entry name" value="P450"/>
</dbReference>
<evidence type="ECO:0000256" key="1">
    <source>
        <dbReference type="ARBA" id="ARBA00010617"/>
    </source>
</evidence>
<organism evidence="8 9">
    <name type="scientific">Halopelagius fulvigenes</name>
    <dbReference type="NCBI Taxonomy" id="1198324"/>
    <lineage>
        <taxon>Archaea</taxon>
        <taxon>Methanobacteriati</taxon>
        <taxon>Methanobacteriota</taxon>
        <taxon>Stenosarchaea group</taxon>
        <taxon>Halobacteria</taxon>
        <taxon>Halobacteriales</taxon>
        <taxon>Haloferacaceae</taxon>
    </lineage>
</organism>
<keyword evidence="2 7" id="KW-0349">Heme</keyword>
<gene>
    <name evidence="8" type="ORF">ACFQEV_10785</name>
</gene>
<dbReference type="InterPro" id="IPR050196">
    <property type="entry name" value="Cytochrome_P450_Monoox"/>
</dbReference>
<keyword evidence="3 7" id="KW-0479">Metal-binding</keyword>
<name>A0ABD5U344_9EURY</name>
<dbReference type="SUPFAM" id="SSF48264">
    <property type="entry name" value="Cytochrome P450"/>
    <property type="match status" value="1"/>
</dbReference>
<evidence type="ECO:0000313" key="8">
    <source>
        <dbReference type="EMBL" id="MFC6825468.1"/>
    </source>
</evidence>
<evidence type="ECO:0000256" key="2">
    <source>
        <dbReference type="ARBA" id="ARBA00022617"/>
    </source>
</evidence>